<reference evidence="2 3" key="1">
    <citation type="submission" date="2020-10" db="EMBL/GenBank/DDBJ databases">
        <title>Ca. Dormibacterota MAGs.</title>
        <authorList>
            <person name="Montgomery K."/>
        </authorList>
    </citation>
    <scope>NUCLEOTIDE SEQUENCE [LARGE SCALE GENOMIC DNA]</scope>
    <source>
        <strain evidence="2">SC8812_S17_18</strain>
    </source>
</reference>
<evidence type="ECO:0000313" key="2">
    <source>
        <dbReference type="EMBL" id="MBJ7593378.1"/>
    </source>
</evidence>
<evidence type="ECO:0000313" key="3">
    <source>
        <dbReference type="Proteomes" id="UP000606991"/>
    </source>
</evidence>
<dbReference type="Proteomes" id="UP000606991">
    <property type="component" value="Unassembled WGS sequence"/>
</dbReference>
<feature type="transmembrane region" description="Helical" evidence="1">
    <location>
        <begin position="12"/>
        <end position="34"/>
    </location>
</feature>
<comment type="caution">
    <text evidence="2">The sequence shown here is derived from an EMBL/GenBank/DDBJ whole genome shotgun (WGS) entry which is preliminary data.</text>
</comment>
<evidence type="ECO:0000256" key="1">
    <source>
        <dbReference type="SAM" id="Phobius"/>
    </source>
</evidence>
<protein>
    <submittedName>
        <fullName evidence="2">Uncharacterized protein</fullName>
    </submittedName>
</protein>
<accession>A0A934K0H9</accession>
<dbReference type="EMBL" id="JAEKNS010000009">
    <property type="protein sequence ID" value="MBJ7593378.1"/>
    <property type="molecule type" value="Genomic_DNA"/>
</dbReference>
<gene>
    <name evidence="2" type="ORF">JF886_00710</name>
</gene>
<keyword evidence="1" id="KW-0472">Membrane</keyword>
<keyword evidence="1" id="KW-0812">Transmembrane</keyword>
<name>A0A934K0H9_9BACT</name>
<keyword evidence="1" id="KW-1133">Transmembrane helix</keyword>
<proteinExistence type="predicted"/>
<sequence>MNLQHVLDTVRAQPVLAVGAVAVLLALLCVLLVARIERLKDRLHIAKAAAEDAAQAAALAAPGGIDPDVVAELLRTGQRPTLDAVYEAMQLRAGSSRGR</sequence>
<organism evidence="2 3">
    <name type="scientific">Candidatus Aeolococcus gillhamiae</name>
    <dbReference type="NCBI Taxonomy" id="3127015"/>
    <lineage>
        <taxon>Bacteria</taxon>
        <taxon>Bacillati</taxon>
        <taxon>Candidatus Dormiibacterota</taxon>
        <taxon>Candidatus Dormibacteria</taxon>
        <taxon>Candidatus Aeolococcales</taxon>
        <taxon>Candidatus Aeolococcaceae</taxon>
        <taxon>Candidatus Aeolococcus</taxon>
    </lineage>
</organism>
<dbReference type="AlphaFoldDB" id="A0A934K0H9"/>
<dbReference type="RefSeq" id="WP_337308591.1">
    <property type="nucleotide sequence ID" value="NZ_JAEKNS010000009.1"/>
</dbReference>